<keyword evidence="5" id="KW-0862">Zinc</keyword>
<dbReference type="GO" id="GO:0045893">
    <property type="term" value="P:positive regulation of DNA-templated transcription"/>
    <property type="evidence" value="ECO:0007669"/>
    <property type="project" value="UniProtKB-ARBA"/>
</dbReference>
<dbReference type="FunFam" id="3.30.160.60:FF:000787">
    <property type="entry name" value="Zinc finger protein 784"/>
    <property type="match status" value="1"/>
</dbReference>
<dbReference type="EMBL" id="OB660546">
    <property type="protein sequence ID" value="CAD7225301.1"/>
    <property type="molecule type" value="Genomic_DNA"/>
</dbReference>
<organism evidence="10">
    <name type="scientific">Cyprideis torosa</name>
    <dbReference type="NCBI Taxonomy" id="163714"/>
    <lineage>
        <taxon>Eukaryota</taxon>
        <taxon>Metazoa</taxon>
        <taxon>Ecdysozoa</taxon>
        <taxon>Arthropoda</taxon>
        <taxon>Crustacea</taxon>
        <taxon>Oligostraca</taxon>
        <taxon>Ostracoda</taxon>
        <taxon>Podocopa</taxon>
        <taxon>Podocopida</taxon>
        <taxon>Cytherocopina</taxon>
        <taxon>Cytheroidea</taxon>
        <taxon>Cytherideidae</taxon>
        <taxon>Cyprideis</taxon>
    </lineage>
</organism>
<dbReference type="GO" id="GO:0000785">
    <property type="term" value="C:chromatin"/>
    <property type="evidence" value="ECO:0007669"/>
    <property type="project" value="TreeGrafter"/>
</dbReference>
<evidence type="ECO:0000256" key="2">
    <source>
        <dbReference type="ARBA" id="ARBA00022723"/>
    </source>
</evidence>
<dbReference type="AlphaFoldDB" id="A0A7R8W5I9"/>
<evidence type="ECO:0000256" key="7">
    <source>
        <dbReference type="ARBA" id="ARBA00023125"/>
    </source>
</evidence>
<dbReference type="FunFam" id="3.30.160.60:FF:001732">
    <property type="entry name" value="Zgc:162936"/>
    <property type="match status" value="1"/>
</dbReference>
<evidence type="ECO:0000256" key="9">
    <source>
        <dbReference type="ARBA" id="ARBA00023242"/>
    </source>
</evidence>
<dbReference type="GO" id="GO:0008270">
    <property type="term" value="F:zinc ion binding"/>
    <property type="evidence" value="ECO:0007669"/>
    <property type="project" value="UniProtKB-KW"/>
</dbReference>
<dbReference type="PROSITE" id="PS50157">
    <property type="entry name" value="ZINC_FINGER_C2H2_2"/>
    <property type="match status" value="5"/>
</dbReference>
<comment type="subcellular location">
    <subcellularLocation>
        <location evidence="1">Nucleus</location>
    </subcellularLocation>
</comment>
<evidence type="ECO:0000256" key="6">
    <source>
        <dbReference type="ARBA" id="ARBA00023015"/>
    </source>
</evidence>
<feature type="non-terminal residue" evidence="10">
    <location>
        <position position="242"/>
    </location>
</feature>
<gene>
    <name evidence="10" type="ORF">CTOB1V02_LOCUS3246</name>
</gene>
<keyword evidence="9" id="KW-0539">Nucleus</keyword>
<keyword evidence="2" id="KW-0479">Metal-binding</keyword>
<dbReference type="InterPro" id="IPR013087">
    <property type="entry name" value="Znf_C2H2_type"/>
</dbReference>
<evidence type="ECO:0000256" key="3">
    <source>
        <dbReference type="ARBA" id="ARBA00022737"/>
    </source>
</evidence>
<dbReference type="PANTHER" id="PTHR14003:SF23">
    <property type="entry name" value="ZINC FINGER PROTEIN 143"/>
    <property type="match status" value="1"/>
</dbReference>
<reference evidence="10" key="1">
    <citation type="submission" date="2020-11" db="EMBL/GenBank/DDBJ databases">
        <authorList>
            <person name="Tran Van P."/>
        </authorList>
    </citation>
    <scope>NUCLEOTIDE SEQUENCE</scope>
</reference>
<dbReference type="GO" id="GO:0000981">
    <property type="term" value="F:DNA-binding transcription factor activity, RNA polymerase II-specific"/>
    <property type="evidence" value="ECO:0007669"/>
    <property type="project" value="TreeGrafter"/>
</dbReference>
<evidence type="ECO:0000256" key="8">
    <source>
        <dbReference type="ARBA" id="ARBA00023163"/>
    </source>
</evidence>
<dbReference type="FunFam" id="3.30.160.60:FF:000446">
    <property type="entry name" value="Zinc finger protein"/>
    <property type="match status" value="1"/>
</dbReference>
<dbReference type="FunFam" id="3.30.160.60:FF:000912">
    <property type="entry name" value="Zinc finger protein 660"/>
    <property type="match status" value="1"/>
</dbReference>
<keyword evidence="3" id="KW-0677">Repeat</keyword>
<name>A0A7R8W5I9_9CRUS</name>
<keyword evidence="8" id="KW-0804">Transcription</keyword>
<dbReference type="PANTHER" id="PTHR14003">
    <property type="entry name" value="TRANSCRIPTIONAL REPRESSOR PROTEIN YY"/>
    <property type="match status" value="1"/>
</dbReference>
<dbReference type="InterPro" id="IPR036236">
    <property type="entry name" value="Znf_C2H2_sf"/>
</dbReference>
<keyword evidence="4" id="KW-0863">Zinc-finger</keyword>
<proteinExistence type="predicted"/>
<keyword evidence="6" id="KW-0805">Transcription regulation</keyword>
<protein>
    <submittedName>
        <fullName evidence="10">Uncharacterized protein</fullName>
    </submittedName>
</protein>
<sequence>MRYLFKAVQDFWSSEKTYSNPHRRETLSVPLCPSAFTQSNVMKDHLRSHTGETPFECDLCGRQFTRKTGLISLSGRTTVPFQKSWRKQLANCFAFSSHSLFYHLRCFYSIFSMFCEKQFKWTTSLEVHYRVHTNERPFECHICSKRFSRSGDLKKHNRVHTGERPYRCQLCPSAFTQSNSLKSHLRTHTGETPFECDLCGKQFTRSFSMRQHKKKIHDSQTSPQWSGIDFFEWIDYTSASQK</sequence>
<evidence type="ECO:0000256" key="4">
    <source>
        <dbReference type="ARBA" id="ARBA00022771"/>
    </source>
</evidence>
<dbReference type="Gene3D" id="3.30.160.60">
    <property type="entry name" value="Classic Zinc Finger"/>
    <property type="match status" value="6"/>
</dbReference>
<dbReference type="GO" id="GO:0000978">
    <property type="term" value="F:RNA polymerase II cis-regulatory region sequence-specific DNA binding"/>
    <property type="evidence" value="ECO:0007669"/>
    <property type="project" value="TreeGrafter"/>
</dbReference>
<dbReference type="Pfam" id="PF00096">
    <property type="entry name" value="zf-C2H2"/>
    <property type="match status" value="3"/>
</dbReference>
<keyword evidence="7" id="KW-0238">DNA-binding</keyword>
<dbReference type="PROSITE" id="PS00028">
    <property type="entry name" value="ZINC_FINGER_C2H2_1"/>
    <property type="match status" value="3"/>
</dbReference>
<dbReference type="SMART" id="SM00355">
    <property type="entry name" value="ZnF_C2H2"/>
    <property type="match status" value="5"/>
</dbReference>
<dbReference type="SUPFAM" id="SSF57667">
    <property type="entry name" value="beta-beta-alpha zinc fingers"/>
    <property type="match status" value="3"/>
</dbReference>
<evidence type="ECO:0000256" key="1">
    <source>
        <dbReference type="ARBA" id="ARBA00004123"/>
    </source>
</evidence>
<dbReference type="GO" id="GO:0031519">
    <property type="term" value="C:PcG protein complex"/>
    <property type="evidence" value="ECO:0007669"/>
    <property type="project" value="TreeGrafter"/>
</dbReference>
<evidence type="ECO:0000313" key="10">
    <source>
        <dbReference type="EMBL" id="CAD7225301.1"/>
    </source>
</evidence>
<dbReference type="GO" id="GO:0005667">
    <property type="term" value="C:transcription regulator complex"/>
    <property type="evidence" value="ECO:0007669"/>
    <property type="project" value="TreeGrafter"/>
</dbReference>
<accession>A0A7R8W5I9</accession>
<dbReference type="OrthoDB" id="6355685at2759"/>
<evidence type="ECO:0000256" key="5">
    <source>
        <dbReference type="ARBA" id="ARBA00022833"/>
    </source>
</evidence>